<comment type="caution">
    <text evidence="1">The sequence shown here is derived from an EMBL/GenBank/DDBJ whole genome shotgun (WGS) entry which is preliminary data.</text>
</comment>
<gene>
    <name evidence="1" type="ORF">EDM56_02855</name>
</gene>
<evidence type="ECO:0000313" key="1">
    <source>
        <dbReference type="EMBL" id="RNB91712.1"/>
    </source>
</evidence>
<dbReference type="Proteomes" id="UP000271031">
    <property type="component" value="Unassembled WGS sequence"/>
</dbReference>
<accession>A0A3M8DUE3</accession>
<dbReference type="RefSeq" id="WP_122916375.1">
    <property type="nucleotide sequence ID" value="NZ_RHHQ01000004.1"/>
</dbReference>
<dbReference type="InterPro" id="IPR019658">
    <property type="entry name" value="DUF2515"/>
</dbReference>
<reference evidence="1 2" key="1">
    <citation type="submission" date="2018-10" db="EMBL/GenBank/DDBJ databases">
        <title>Phylogenomics of Brevibacillus.</title>
        <authorList>
            <person name="Dunlap C."/>
        </authorList>
    </citation>
    <scope>NUCLEOTIDE SEQUENCE [LARGE SCALE GENOMIC DNA]</scope>
    <source>
        <strain evidence="1 2">JCM 15716</strain>
    </source>
</reference>
<dbReference type="OrthoDB" id="2690514at2"/>
<proteinExistence type="predicted"/>
<organism evidence="1 2">
    <name type="scientific">Brevibacillus fluminis</name>
    <dbReference type="NCBI Taxonomy" id="511487"/>
    <lineage>
        <taxon>Bacteria</taxon>
        <taxon>Bacillati</taxon>
        <taxon>Bacillota</taxon>
        <taxon>Bacilli</taxon>
        <taxon>Bacillales</taxon>
        <taxon>Paenibacillaceae</taxon>
        <taxon>Brevibacillus</taxon>
    </lineage>
</organism>
<dbReference type="Pfam" id="PF10720">
    <property type="entry name" value="DUF2515"/>
    <property type="match status" value="1"/>
</dbReference>
<protein>
    <submittedName>
        <fullName evidence="1">DUF2515 domain-containing protein</fullName>
    </submittedName>
</protein>
<dbReference type="AlphaFoldDB" id="A0A3M8DUE3"/>
<name>A0A3M8DUE3_9BACL</name>
<sequence>MQPTICTGADILADIRHAIALANRNNITRTEAYLRFYLDHPEIEWALLAHLVSRNGGWNMTDLKGDWLPLLLDEQERGAFFHFMERCNWLIFHDAYAQLLLYATMKQQGDDLTELLVPLGISHFMTDIWREFLHTRDSVRLTHGLIINEQQYIEQRVVQKPFYRKEVLDTLPFHLQSWLSFNHLLFPYHTSQWEKEPRLCGITVHRFASLEQRIRIGKSAYHMLRANANRFRQIVGWAKGTPHTGSRADYWPGRFTPSSVRAQTSSYSPTLADAWKDTSHAPADGVDWYRDRKWQDLLGDEIELLPELTDQEYGRSLQLMRAAIALLHPFSS</sequence>
<dbReference type="EMBL" id="RHHQ01000004">
    <property type="protein sequence ID" value="RNB91712.1"/>
    <property type="molecule type" value="Genomic_DNA"/>
</dbReference>
<evidence type="ECO:0000313" key="2">
    <source>
        <dbReference type="Proteomes" id="UP000271031"/>
    </source>
</evidence>
<keyword evidence="2" id="KW-1185">Reference proteome</keyword>